<evidence type="ECO:0000313" key="3">
    <source>
        <dbReference type="Proteomes" id="UP001524587"/>
    </source>
</evidence>
<organism evidence="2 3">
    <name type="scientific">Endosaccharibacter trunci</name>
    <dbReference type="NCBI Taxonomy" id="2812733"/>
    <lineage>
        <taxon>Bacteria</taxon>
        <taxon>Pseudomonadati</taxon>
        <taxon>Pseudomonadota</taxon>
        <taxon>Alphaproteobacteria</taxon>
        <taxon>Acetobacterales</taxon>
        <taxon>Acetobacteraceae</taxon>
        <taxon>Endosaccharibacter</taxon>
    </lineage>
</organism>
<accession>A0ABT1W8V9</accession>
<gene>
    <name evidence="2" type="ORF">NFI95_12820</name>
</gene>
<evidence type="ECO:0000313" key="2">
    <source>
        <dbReference type="EMBL" id="MCQ8279325.1"/>
    </source>
</evidence>
<feature type="region of interest" description="Disordered" evidence="1">
    <location>
        <begin position="195"/>
        <end position="221"/>
    </location>
</feature>
<feature type="compositionally biased region" description="Low complexity" evidence="1">
    <location>
        <begin position="209"/>
        <end position="221"/>
    </location>
</feature>
<dbReference type="RefSeq" id="WP_422864812.1">
    <property type="nucleotide sequence ID" value="NZ_JAMSKV010000011.1"/>
</dbReference>
<sequence>MSAAGTRSIRFEVLLAACGGAALFLLLVLALELHAGLAGSAVPVPPARAGDETSRPEPVSAFVSLEAVEESERVILARPVFSPQRRPPSVAVAGPQQPRLSGIIVGPNGRRAIFAGAGDARGTVVDVGGQAGAWRVLAINDHAVRVSGPDGVRTLHPSRDKAAAADDASPGGDPSHPSILDLLRSRAGTRGVAAGLMGGQLPLPQNGDAQVPQQTAPAAPE</sequence>
<evidence type="ECO:0008006" key="4">
    <source>
        <dbReference type="Google" id="ProtNLM"/>
    </source>
</evidence>
<keyword evidence="3" id="KW-1185">Reference proteome</keyword>
<proteinExistence type="predicted"/>
<evidence type="ECO:0000256" key="1">
    <source>
        <dbReference type="SAM" id="MobiDB-lite"/>
    </source>
</evidence>
<protein>
    <recommendedName>
        <fullName evidence="4">Type II secretion system protein GspC N-terminal domain-containing protein</fullName>
    </recommendedName>
</protein>
<name>A0ABT1W8V9_9PROT</name>
<dbReference type="Proteomes" id="UP001524587">
    <property type="component" value="Unassembled WGS sequence"/>
</dbReference>
<reference evidence="2 3" key="1">
    <citation type="submission" date="2022-06" db="EMBL/GenBank/DDBJ databases">
        <title>Endosaccharibacter gen. nov., sp. nov., endophytic bacteria isolated from sugarcane.</title>
        <authorList>
            <person name="Pitiwittayakul N."/>
            <person name="Yukphan P."/>
            <person name="Charoenyingcharoen P."/>
            <person name="Tanasupawat S."/>
        </authorList>
    </citation>
    <scope>NUCLEOTIDE SEQUENCE [LARGE SCALE GENOMIC DNA]</scope>
    <source>
        <strain evidence="2 3">KSS8</strain>
    </source>
</reference>
<comment type="caution">
    <text evidence="2">The sequence shown here is derived from an EMBL/GenBank/DDBJ whole genome shotgun (WGS) entry which is preliminary data.</text>
</comment>
<dbReference type="EMBL" id="JAMSKV010000011">
    <property type="protein sequence ID" value="MCQ8279325.1"/>
    <property type="molecule type" value="Genomic_DNA"/>
</dbReference>